<evidence type="ECO:0008006" key="8">
    <source>
        <dbReference type="Google" id="ProtNLM"/>
    </source>
</evidence>
<evidence type="ECO:0000256" key="5">
    <source>
        <dbReference type="ARBA" id="ARBA00022898"/>
    </source>
</evidence>
<proteinExistence type="inferred from homology"/>
<keyword evidence="5" id="KW-0663">Pyridoxal phosphate</keyword>
<dbReference type="AlphaFoldDB" id="A0AA88X6J9"/>
<comment type="similarity">
    <text evidence="2">Belongs to the class-IV pyridoxal-phosphate-dependent aminotransferase family.</text>
</comment>
<gene>
    <name evidence="6" type="ORF">RJ639_027876</name>
</gene>
<accession>A0AA88X6J9</accession>
<protein>
    <recommendedName>
        <fullName evidence="8">Branched-chain amino acid aminotransferase</fullName>
    </recommendedName>
</protein>
<dbReference type="InterPro" id="IPR043132">
    <property type="entry name" value="BCAT-like_C"/>
</dbReference>
<dbReference type="GO" id="GO:0009081">
    <property type="term" value="P:branched-chain amino acid metabolic process"/>
    <property type="evidence" value="ECO:0007669"/>
    <property type="project" value="InterPro"/>
</dbReference>
<keyword evidence="7" id="KW-1185">Reference proteome</keyword>
<dbReference type="GO" id="GO:0004084">
    <property type="term" value="F:branched-chain-amino-acid transaminase activity"/>
    <property type="evidence" value="ECO:0007669"/>
    <property type="project" value="InterPro"/>
</dbReference>
<dbReference type="PANTHER" id="PTHR42825">
    <property type="entry name" value="AMINO ACID AMINOTRANSFERASE"/>
    <property type="match status" value="1"/>
</dbReference>
<dbReference type="PANTHER" id="PTHR42825:SF29">
    <property type="entry name" value="BRANCHED-CHAIN-AMINO-ACID AMINOTRANSFERASE"/>
    <property type="match status" value="1"/>
</dbReference>
<comment type="caution">
    <text evidence="6">The sequence shown here is derived from an EMBL/GenBank/DDBJ whole genome shotgun (WGS) entry which is preliminary data.</text>
</comment>
<evidence type="ECO:0000256" key="2">
    <source>
        <dbReference type="ARBA" id="ARBA00009320"/>
    </source>
</evidence>
<evidence type="ECO:0000256" key="4">
    <source>
        <dbReference type="ARBA" id="ARBA00022679"/>
    </source>
</evidence>
<keyword evidence="4" id="KW-0808">Transferase</keyword>
<dbReference type="SUPFAM" id="SSF56752">
    <property type="entry name" value="D-aminoacid aminotransferase-like PLP-dependent enzymes"/>
    <property type="match status" value="2"/>
</dbReference>
<dbReference type="Gene3D" id="3.20.10.10">
    <property type="entry name" value="D-amino Acid Aminotransferase, subunit A, domain 2"/>
    <property type="match status" value="1"/>
</dbReference>
<dbReference type="InterPro" id="IPR036038">
    <property type="entry name" value="Aminotransferase-like"/>
</dbReference>
<evidence type="ECO:0000313" key="6">
    <source>
        <dbReference type="EMBL" id="KAK3040881.1"/>
    </source>
</evidence>
<dbReference type="Proteomes" id="UP001188597">
    <property type="component" value="Unassembled WGS sequence"/>
</dbReference>
<evidence type="ECO:0000256" key="3">
    <source>
        <dbReference type="ARBA" id="ARBA00022576"/>
    </source>
</evidence>
<dbReference type="InterPro" id="IPR005786">
    <property type="entry name" value="B_amino_transII"/>
</dbReference>
<evidence type="ECO:0000256" key="1">
    <source>
        <dbReference type="ARBA" id="ARBA00001933"/>
    </source>
</evidence>
<comment type="cofactor">
    <cofactor evidence="1">
        <name>pyridoxal 5'-phosphate</name>
        <dbReference type="ChEBI" id="CHEBI:597326"/>
    </cofactor>
</comment>
<sequence>MIQRSAYRIRHLVKSSILGSSKFKQGDLTYLPTCFLGVVSNGGDAEYADVDWNNLGFGLMPADYTYAAKCSVGESFVEGKVLPYGNIELSPFAGVLNYGQGVIEGVKICRGENGGILLFRPEQNAIQMQVGAERMCMPSPSVELFVDALKQTALANRRWTPPPGKGWLYIRPQLIESGPIHGVAPSPECTFLLYASPFGNNYFKVEERLILVEELMDVDEVFCTGTAISFAPVESITYQDKRVEYDMCAKQVSGELLAKLAGIQRGLIEDTWGWVAKID</sequence>
<reference evidence="6" key="1">
    <citation type="submission" date="2022-12" db="EMBL/GenBank/DDBJ databases">
        <title>Draft genome assemblies for two species of Escallonia (Escalloniales).</title>
        <authorList>
            <person name="Chanderbali A."/>
            <person name="Dervinis C."/>
            <person name="Anghel I."/>
            <person name="Soltis D."/>
            <person name="Soltis P."/>
            <person name="Zapata F."/>
        </authorList>
    </citation>
    <scope>NUCLEOTIDE SEQUENCE</scope>
    <source>
        <strain evidence="6">UCBG64.0493</strain>
        <tissue evidence="6">Leaf</tissue>
    </source>
</reference>
<dbReference type="EMBL" id="JAVXUP010000046">
    <property type="protein sequence ID" value="KAK3040881.1"/>
    <property type="molecule type" value="Genomic_DNA"/>
</dbReference>
<dbReference type="InterPro" id="IPR043131">
    <property type="entry name" value="BCAT-like_N"/>
</dbReference>
<name>A0AA88X6J9_9ASTE</name>
<organism evidence="6 7">
    <name type="scientific">Escallonia herrerae</name>
    <dbReference type="NCBI Taxonomy" id="1293975"/>
    <lineage>
        <taxon>Eukaryota</taxon>
        <taxon>Viridiplantae</taxon>
        <taxon>Streptophyta</taxon>
        <taxon>Embryophyta</taxon>
        <taxon>Tracheophyta</taxon>
        <taxon>Spermatophyta</taxon>
        <taxon>Magnoliopsida</taxon>
        <taxon>eudicotyledons</taxon>
        <taxon>Gunneridae</taxon>
        <taxon>Pentapetalae</taxon>
        <taxon>asterids</taxon>
        <taxon>campanulids</taxon>
        <taxon>Escalloniales</taxon>
        <taxon>Escalloniaceae</taxon>
        <taxon>Escallonia</taxon>
    </lineage>
</organism>
<dbReference type="Gene3D" id="3.30.470.10">
    <property type="match status" value="2"/>
</dbReference>
<evidence type="ECO:0000313" key="7">
    <source>
        <dbReference type="Proteomes" id="UP001188597"/>
    </source>
</evidence>
<keyword evidence="3" id="KW-0032">Aminotransferase</keyword>